<sequence>MKDSEAAEEYRNQYFEIVAETDLKFSETALQRDCVESRKLKPPKIELKKFPVYQRKISSSILSNLWFLDRQRVLESVPSLVPRVVESLPMTAVNYPKTVELLKVRFGREDLFVQIYVRELLAIVMRNATCVLSSRNYSYRMERSRAKSDEKDGKRSLQNLMGFLKKEVLGEEMVVFARTGFGVNYKKRNLDLDTIGDIPSAAALVMTNGCTVQTVMLMTLRVIIKSSNRRMHGRALVDTWSQLSCLSTRVIKELALKPKRRQRLTSNQTSRIRPVFDASAKEGNEPSLNDNLIKGLNLIELIPDIIDRFRLHKIGLSADIEKAFLQLSVAPEHRDFLRFIHPSETDELVVYRHCRVVFGVTSTPFLLVVSLHYLFESAPKEYSASVFKLRHSFYVDNCVSGVPCVEEMESFITQSQKLMASACFNLRGWESNIFSPFLSNSVGDTYLL</sequence>
<dbReference type="PANTHER" id="PTHR47331">
    <property type="entry name" value="PHD-TYPE DOMAIN-CONTAINING PROTEIN"/>
    <property type="match status" value="1"/>
</dbReference>
<comment type="caution">
    <text evidence="1">The sequence shown here is derived from an EMBL/GenBank/DDBJ whole genome shotgun (WGS) entry which is preliminary data.</text>
</comment>
<evidence type="ECO:0000313" key="2">
    <source>
        <dbReference type="Proteomes" id="UP001054837"/>
    </source>
</evidence>
<accession>A0AAV4W9X7</accession>
<protein>
    <recommendedName>
        <fullName evidence="3">Reverse transcriptase domain-containing protein</fullName>
    </recommendedName>
</protein>
<proteinExistence type="predicted"/>
<evidence type="ECO:0008006" key="3">
    <source>
        <dbReference type="Google" id="ProtNLM"/>
    </source>
</evidence>
<dbReference type="AlphaFoldDB" id="A0AAV4W9X7"/>
<gene>
    <name evidence="1" type="primary">AVEN_98461_1</name>
    <name evidence="1" type="ORF">CDAR_475171</name>
</gene>
<name>A0AAV4W9X7_9ARAC</name>
<dbReference type="Proteomes" id="UP001054837">
    <property type="component" value="Unassembled WGS sequence"/>
</dbReference>
<keyword evidence="2" id="KW-1185">Reference proteome</keyword>
<dbReference type="SUPFAM" id="SSF56672">
    <property type="entry name" value="DNA/RNA polymerases"/>
    <property type="match status" value="1"/>
</dbReference>
<evidence type="ECO:0000313" key="1">
    <source>
        <dbReference type="EMBL" id="GIY78875.1"/>
    </source>
</evidence>
<dbReference type="InterPro" id="IPR043502">
    <property type="entry name" value="DNA/RNA_pol_sf"/>
</dbReference>
<dbReference type="GO" id="GO:0071897">
    <property type="term" value="P:DNA biosynthetic process"/>
    <property type="evidence" value="ECO:0007669"/>
    <property type="project" value="UniProtKB-ARBA"/>
</dbReference>
<organism evidence="1 2">
    <name type="scientific">Caerostris darwini</name>
    <dbReference type="NCBI Taxonomy" id="1538125"/>
    <lineage>
        <taxon>Eukaryota</taxon>
        <taxon>Metazoa</taxon>
        <taxon>Ecdysozoa</taxon>
        <taxon>Arthropoda</taxon>
        <taxon>Chelicerata</taxon>
        <taxon>Arachnida</taxon>
        <taxon>Araneae</taxon>
        <taxon>Araneomorphae</taxon>
        <taxon>Entelegynae</taxon>
        <taxon>Araneoidea</taxon>
        <taxon>Araneidae</taxon>
        <taxon>Caerostris</taxon>
    </lineage>
</organism>
<dbReference type="EMBL" id="BPLQ01014290">
    <property type="protein sequence ID" value="GIY78875.1"/>
    <property type="molecule type" value="Genomic_DNA"/>
</dbReference>
<reference evidence="1 2" key="1">
    <citation type="submission" date="2021-06" db="EMBL/GenBank/DDBJ databases">
        <title>Caerostris darwini draft genome.</title>
        <authorList>
            <person name="Kono N."/>
            <person name="Arakawa K."/>
        </authorList>
    </citation>
    <scope>NUCLEOTIDE SEQUENCE [LARGE SCALE GENOMIC DNA]</scope>
</reference>